<dbReference type="Proteomes" id="UP000314294">
    <property type="component" value="Unassembled WGS sequence"/>
</dbReference>
<gene>
    <name evidence="2" type="ORF">EYF80_042519</name>
</gene>
<dbReference type="EMBL" id="SRLO01000749">
    <property type="protein sequence ID" value="TNN47291.1"/>
    <property type="molecule type" value="Genomic_DNA"/>
</dbReference>
<organism evidence="2 3">
    <name type="scientific">Liparis tanakae</name>
    <name type="common">Tanaka's snailfish</name>
    <dbReference type="NCBI Taxonomy" id="230148"/>
    <lineage>
        <taxon>Eukaryota</taxon>
        <taxon>Metazoa</taxon>
        <taxon>Chordata</taxon>
        <taxon>Craniata</taxon>
        <taxon>Vertebrata</taxon>
        <taxon>Euteleostomi</taxon>
        <taxon>Actinopterygii</taxon>
        <taxon>Neopterygii</taxon>
        <taxon>Teleostei</taxon>
        <taxon>Neoteleostei</taxon>
        <taxon>Acanthomorphata</taxon>
        <taxon>Eupercaria</taxon>
        <taxon>Perciformes</taxon>
        <taxon>Cottioidei</taxon>
        <taxon>Cottales</taxon>
        <taxon>Liparidae</taxon>
        <taxon>Liparis</taxon>
    </lineage>
</organism>
<sequence>MTAEVRRWGTAEACSLVLPPRRAPERGSIRPGPPVNASPAQQLRPEHPSAAAADRPASVGTAQRGVREKAVIQRGRASINYSAETSDPGVYLWQTPV</sequence>
<accession>A0A4Z2G215</accession>
<reference evidence="2 3" key="1">
    <citation type="submission" date="2019-03" db="EMBL/GenBank/DDBJ databases">
        <title>First draft genome of Liparis tanakae, snailfish: a comprehensive survey of snailfish specific genes.</title>
        <authorList>
            <person name="Kim W."/>
            <person name="Song I."/>
            <person name="Jeong J.-H."/>
            <person name="Kim D."/>
            <person name="Kim S."/>
            <person name="Ryu S."/>
            <person name="Song J.Y."/>
            <person name="Lee S.K."/>
        </authorList>
    </citation>
    <scope>NUCLEOTIDE SEQUENCE [LARGE SCALE GENOMIC DNA]</scope>
    <source>
        <tissue evidence="2">Muscle</tissue>
    </source>
</reference>
<evidence type="ECO:0000313" key="3">
    <source>
        <dbReference type="Proteomes" id="UP000314294"/>
    </source>
</evidence>
<dbReference type="AlphaFoldDB" id="A0A4Z2G215"/>
<protein>
    <submittedName>
        <fullName evidence="2">Uncharacterized protein</fullName>
    </submittedName>
</protein>
<keyword evidence="3" id="KW-1185">Reference proteome</keyword>
<comment type="caution">
    <text evidence="2">The sequence shown here is derived from an EMBL/GenBank/DDBJ whole genome shotgun (WGS) entry which is preliminary data.</text>
</comment>
<proteinExistence type="predicted"/>
<evidence type="ECO:0000313" key="2">
    <source>
        <dbReference type="EMBL" id="TNN47291.1"/>
    </source>
</evidence>
<evidence type="ECO:0000256" key="1">
    <source>
        <dbReference type="SAM" id="MobiDB-lite"/>
    </source>
</evidence>
<name>A0A4Z2G215_9TELE</name>
<feature type="region of interest" description="Disordered" evidence="1">
    <location>
        <begin position="18"/>
        <end position="67"/>
    </location>
</feature>